<organism evidence="2 3">
    <name type="scientific">Rhodococcus cercidiphylli</name>
    <dbReference type="NCBI Taxonomy" id="489916"/>
    <lineage>
        <taxon>Bacteria</taxon>
        <taxon>Bacillati</taxon>
        <taxon>Actinomycetota</taxon>
        <taxon>Actinomycetes</taxon>
        <taxon>Mycobacteriales</taxon>
        <taxon>Nocardiaceae</taxon>
        <taxon>Rhodococcus</taxon>
    </lineage>
</organism>
<accession>A0ABU4B0E1</accession>
<feature type="region of interest" description="Disordered" evidence="1">
    <location>
        <begin position="170"/>
        <end position="192"/>
    </location>
</feature>
<protein>
    <submittedName>
        <fullName evidence="2">Uncharacterized protein</fullName>
    </submittedName>
</protein>
<sequence>MPELTIDDVDREIREAEAGVTDLEQAVIDGDTDVTPEAIEKAKDHVGFLRLRRKGAEKREADRVQQERQSAYDEAIAQREAFYSTGVVPAQRAYAGLVDAIRTFQNEVAAMDAAYSTIGARAGELGVELPQDVRWLFDFSHYRDSDGSAYLKLATQEASGQVVTKVHGLHSDATREEHAAREAEANRAEEERQARYMAQFTTHTDAPLRMEA</sequence>
<dbReference type="Proteomes" id="UP001185899">
    <property type="component" value="Unassembled WGS sequence"/>
</dbReference>
<name>A0ABU4B0E1_9NOCA</name>
<evidence type="ECO:0000256" key="1">
    <source>
        <dbReference type="SAM" id="MobiDB-lite"/>
    </source>
</evidence>
<dbReference type="RefSeq" id="WP_317548726.1">
    <property type="nucleotide sequence ID" value="NZ_JAWLKE010000005.1"/>
</dbReference>
<comment type="caution">
    <text evidence="2">The sequence shown here is derived from an EMBL/GenBank/DDBJ whole genome shotgun (WGS) entry which is preliminary data.</text>
</comment>
<evidence type="ECO:0000313" key="2">
    <source>
        <dbReference type="EMBL" id="MDV6231934.1"/>
    </source>
</evidence>
<evidence type="ECO:0000313" key="3">
    <source>
        <dbReference type="Proteomes" id="UP001185899"/>
    </source>
</evidence>
<dbReference type="EMBL" id="JAWLKE010000005">
    <property type="protein sequence ID" value="MDV6231934.1"/>
    <property type="molecule type" value="Genomic_DNA"/>
</dbReference>
<keyword evidence="3" id="KW-1185">Reference proteome</keyword>
<gene>
    <name evidence="2" type="ORF">R3P95_15385</name>
</gene>
<reference evidence="2 3" key="1">
    <citation type="submission" date="2023-10" db="EMBL/GenBank/DDBJ databases">
        <title>Development of a sustainable strategy for remediation of hydrocarbon-contaminated territories based on the waste exchange concept.</title>
        <authorList>
            <person name="Krivoruchko A."/>
        </authorList>
    </citation>
    <scope>NUCLEOTIDE SEQUENCE [LARGE SCALE GENOMIC DNA]</scope>
    <source>
        <strain evidence="2 3">IEGM 1322</strain>
    </source>
</reference>
<proteinExistence type="predicted"/>